<gene>
    <name evidence="1" type="ORF">QUF89_00015</name>
</gene>
<reference evidence="1" key="1">
    <citation type="submission" date="2023-06" db="EMBL/GenBank/DDBJ databases">
        <title>Comparative genomics of Bacillaceae isolates and their secondary metabolite potential.</title>
        <authorList>
            <person name="Song L."/>
            <person name="Nielsen L.J."/>
            <person name="Mohite O."/>
            <person name="Xu X."/>
            <person name="Weber T."/>
            <person name="Kovacs A.T."/>
        </authorList>
    </citation>
    <scope>NUCLEOTIDE SEQUENCE</scope>
    <source>
        <strain evidence="1">D8_B_37</strain>
    </source>
</reference>
<dbReference type="RefSeq" id="WP_289319019.1">
    <property type="nucleotide sequence ID" value="NZ_JAUCEY010000001.1"/>
</dbReference>
<proteinExistence type="predicted"/>
<dbReference type="Proteomes" id="UP001234602">
    <property type="component" value="Unassembled WGS sequence"/>
</dbReference>
<dbReference type="AlphaFoldDB" id="A0AAW7IHE2"/>
<name>A0AAW7IHE2_9BACI</name>
<organism evidence="1 2">
    <name type="scientific">Peribacillus simplex</name>
    <dbReference type="NCBI Taxonomy" id="1478"/>
    <lineage>
        <taxon>Bacteria</taxon>
        <taxon>Bacillati</taxon>
        <taxon>Bacillota</taxon>
        <taxon>Bacilli</taxon>
        <taxon>Bacillales</taxon>
        <taxon>Bacillaceae</taxon>
        <taxon>Peribacillus</taxon>
    </lineage>
</organism>
<protein>
    <submittedName>
        <fullName evidence="1">Uncharacterized protein</fullName>
    </submittedName>
</protein>
<comment type="caution">
    <text evidence="1">The sequence shown here is derived from an EMBL/GenBank/DDBJ whole genome shotgun (WGS) entry which is preliminary data.</text>
</comment>
<dbReference type="EMBL" id="JAUCEY010000001">
    <property type="protein sequence ID" value="MDM5450681.1"/>
    <property type="molecule type" value="Genomic_DNA"/>
</dbReference>
<accession>A0AAW7IHE2</accession>
<sequence>MKVREILELTQTVKLAIIAKERLDFGEKKAVAAMKAAGCYSISGKPGWHFNGDESVLEKSIYDFVPPTKRKAKADNTGIETGKATGIGAGTSESVKTGNRASGNAGKEMAFKEVATGIDTGLSTGTAVGVNTGTNTGTETGNGTDILDRLFTGLPATTDKKEVSFYLTHDVIEVINRAKKGNRSDLVNEALRKVFREKGWL</sequence>
<evidence type="ECO:0000313" key="2">
    <source>
        <dbReference type="Proteomes" id="UP001234602"/>
    </source>
</evidence>
<evidence type="ECO:0000313" key="1">
    <source>
        <dbReference type="EMBL" id="MDM5450681.1"/>
    </source>
</evidence>